<dbReference type="GO" id="GO:0016020">
    <property type="term" value="C:membrane"/>
    <property type="evidence" value="ECO:0007669"/>
    <property type="project" value="UniProtKB-SubCell"/>
</dbReference>
<dbReference type="OrthoDB" id="10250354at2759"/>
<dbReference type="InterPro" id="IPR023614">
    <property type="entry name" value="Porin_dom_sf"/>
</dbReference>
<keyword evidence="6" id="KW-1185">Reference proteome</keyword>
<evidence type="ECO:0000256" key="2">
    <source>
        <dbReference type="ARBA" id="ARBA00023136"/>
    </source>
</evidence>
<dbReference type="EMBL" id="MCGT01000021">
    <property type="protein sequence ID" value="ORX51344.1"/>
    <property type="molecule type" value="Genomic_DNA"/>
</dbReference>
<evidence type="ECO:0000313" key="6">
    <source>
        <dbReference type="Proteomes" id="UP000242146"/>
    </source>
</evidence>
<organism evidence="5 6">
    <name type="scientific">Hesseltinella vesiculosa</name>
    <dbReference type="NCBI Taxonomy" id="101127"/>
    <lineage>
        <taxon>Eukaryota</taxon>
        <taxon>Fungi</taxon>
        <taxon>Fungi incertae sedis</taxon>
        <taxon>Mucoromycota</taxon>
        <taxon>Mucoromycotina</taxon>
        <taxon>Mucoromycetes</taxon>
        <taxon>Mucorales</taxon>
        <taxon>Cunninghamellaceae</taxon>
        <taxon>Hesseltinella</taxon>
    </lineage>
</organism>
<dbReference type="Pfam" id="PF11875">
    <property type="entry name" value="DnaJ-like_C11_C"/>
    <property type="match status" value="1"/>
</dbReference>
<feature type="domain" description="J" evidence="4">
    <location>
        <begin position="36"/>
        <end position="104"/>
    </location>
</feature>
<dbReference type="GO" id="GO:0042407">
    <property type="term" value="P:cristae formation"/>
    <property type="evidence" value="ECO:0007669"/>
    <property type="project" value="TreeGrafter"/>
</dbReference>
<dbReference type="InterPro" id="IPR036869">
    <property type="entry name" value="J_dom_sf"/>
</dbReference>
<dbReference type="SUPFAM" id="SSF46565">
    <property type="entry name" value="Chaperone J-domain"/>
    <property type="match status" value="1"/>
</dbReference>
<evidence type="ECO:0000256" key="3">
    <source>
        <dbReference type="ARBA" id="ARBA00023186"/>
    </source>
</evidence>
<evidence type="ECO:0000256" key="1">
    <source>
        <dbReference type="ARBA" id="ARBA00004370"/>
    </source>
</evidence>
<dbReference type="InterPro" id="IPR024586">
    <property type="entry name" value="DnaJ-like_C11_C"/>
</dbReference>
<reference evidence="5 6" key="1">
    <citation type="submission" date="2016-07" db="EMBL/GenBank/DDBJ databases">
        <title>Pervasive Adenine N6-methylation of Active Genes in Fungi.</title>
        <authorList>
            <consortium name="DOE Joint Genome Institute"/>
            <person name="Mondo S.J."/>
            <person name="Dannebaum R.O."/>
            <person name="Kuo R.C."/>
            <person name="Labutti K."/>
            <person name="Haridas S."/>
            <person name="Kuo A."/>
            <person name="Salamov A."/>
            <person name="Ahrendt S.R."/>
            <person name="Lipzen A."/>
            <person name="Sullivan W."/>
            <person name="Andreopoulos W.B."/>
            <person name="Clum A."/>
            <person name="Lindquist E."/>
            <person name="Daum C."/>
            <person name="Ramamoorthy G.K."/>
            <person name="Gryganskyi A."/>
            <person name="Culley D."/>
            <person name="Magnuson J.K."/>
            <person name="James T.Y."/>
            <person name="O'Malley M.A."/>
            <person name="Stajich J.E."/>
            <person name="Spatafora J.W."/>
            <person name="Visel A."/>
            <person name="Grigoriev I.V."/>
        </authorList>
    </citation>
    <scope>NUCLEOTIDE SEQUENCE [LARGE SCALE GENOMIC DNA]</scope>
    <source>
        <strain evidence="5 6">NRRL 3301</strain>
    </source>
</reference>
<keyword evidence="2" id="KW-0472">Membrane</keyword>
<dbReference type="Proteomes" id="UP000242146">
    <property type="component" value="Unassembled WGS sequence"/>
</dbReference>
<dbReference type="InterPro" id="IPR001623">
    <property type="entry name" value="DnaJ_domain"/>
</dbReference>
<dbReference type="InterPro" id="IPR018253">
    <property type="entry name" value="DnaJ_domain_CS"/>
</dbReference>
<dbReference type="PANTHER" id="PTHR44157:SF1">
    <property type="entry name" value="DNAJ HOMOLOG SUBFAMILY C MEMBER 11"/>
    <property type="match status" value="1"/>
</dbReference>
<dbReference type="GO" id="GO:0005739">
    <property type="term" value="C:mitochondrion"/>
    <property type="evidence" value="ECO:0007669"/>
    <property type="project" value="GOC"/>
</dbReference>
<dbReference type="Gene3D" id="2.40.160.10">
    <property type="entry name" value="Porin"/>
    <property type="match status" value="1"/>
</dbReference>
<dbReference type="InterPro" id="IPR052243">
    <property type="entry name" value="Mito_inner_membrane_organizer"/>
</dbReference>
<dbReference type="Pfam" id="PF22774">
    <property type="entry name" value="DNAJC11_beta-barrel"/>
    <property type="match status" value="1"/>
</dbReference>
<name>A0A1X2GER5_9FUNG</name>
<dbReference type="CDD" id="cd06257">
    <property type="entry name" value="DnaJ"/>
    <property type="match status" value="1"/>
</dbReference>
<comment type="subcellular location">
    <subcellularLocation>
        <location evidence="1">Membrane</location>
    </subcellularLocation>
</comment>
<protein>
    <submittedName>
        <fullName evidence="5">DnaJ-domain-containing protein</fullName>
    </submittedName>
</protein>
<dbReference type="PRINTS" id="PR00625">
    <property type="entry name" value="JDOMAIN"/>
</dbReference>
<evidence type="ECO:0000313" key="5">
    <source>
        <dbReference type="EMBL" id="ORX51344.1"/>
    </source>
</evidence>
<dbReference type="AlphaFoldDB" id="A0A1X2GER5"/>
<gene>
    <name evidence="5" type="ORF">DM01DRAFT_1337397</name>
</gene>
<dbReference type="PROSITE" id="PS00636">
    <property type="entry name" value="DNAJ_1"/>
    <property type="match status" value="1"/>
</dbReference>
<keyword evidence="3" id="KW-0143">Chaperone</keyword>
<dbReference type="Pfam" id="PF00226">
    <property type="entry name" value="DnaJ"/>
    <property type="match status" value="1"/>
</dbReference>
<dbReference type="PANTHER" id="PTHR44157">
    <property type="entry name" value="DNAJ HOMOLOG SUBFAMILY C MEMBER 11"/>
    <property type="match status" value="1"/>
</dbReference>
<dbReference type="Gene3D" id="1.10.287.110">
    <property type="entry name" value="DnaJ domain"/>
    <property type="match status" value="1"/>
</dbReference>
<sequence length="600" mass="67261">MDPYSFNANGSIPDEDIQDYDDLERLEHELMPQPDDYYGLLNVSKTATEEEIKDSYKKLCRFFHPDKHHSEELRKIAEARFQVIQRAYEVLSDSQRRVIYDIYGEEGLQAKWEVGPKYKTPEELQAEYEKKARLKREKDLENLVRSKDEVQLALDVTQILDPYEPPVFNTFGQPGMTIKKSRFHRLTKGQLQQLYLRHTFESELGPQTRGIVSCSMVSRNGMGGGNLLGTIRHTFTPKMTAEATATLLRPRGLTVKTFYSMSSDSFCNTTVQAKTLYAPPILTLTTGRRLFKTTTGYVTYRTGDWHLGEWGLDVASQSMDKSSVALGLAGSTNKDRGNFSCELQTGIVASHLAADYTHKVDRQTRVRVAGSLSTMGGVTASVGSDHKLSTFIRLGMSMECGVPTGVTVKFKVSRLGQNLVIPIILSSEWDLRLTLLATAVPAGLAFMIDHLFINPKRQQQIQQKIRELREQHADILASRKAEALDAQKLIKAGAERKAAMEAKKQDGLVIVKALYGHLQSIDDESEEGVIDVTIVLQAMVNESRLTIPGGHSKTNICGFYDPCLGEAKKLLVQYQFQNQLHQVIVKDSSALIIPMRSHLV</sequence>
<dbReference type="InterPro" id="IPR055225">
    <property type="entry name" value="DNAJC11-like_beta-barrel"/>
</dbReference>
<evidence type="ECO:0000259" key="4">
    <source>
        <dbReference type="PROSITE" id="PS50076"/>
    </source>
</evidence>
<accession>A0A1X2GER5</accession>
<proteinExistence type="predicted"/>
<dbReference type="SMART" id="SM00271">
    <property type="entry name" value="DnaJ"/>
    <property type="match status" value="1"/>
</dbReference>
<dbReference type="PROSITE" id="PS50076">
    <property type="entry name" value="DNAJ_2"/>
    <property type="match status" value="1"/>
</dbReference>
<dbReference type="STRING" id="101127.A0A1X2GER5"/>
<comment type="caution">
    <text evidence="5">The sequence shown here is derived from an EMBL/GenBank/DDBJ whole genome shotgun (WGS) entry which is preliminary data.</text>
</comment>